<accession>A0A3N7G8L2</accession>
<protein>
    <submittedName>
        <fullName evidence="1">Uncharacterized protein</fullName>
    </submittedName>
</protein>
<dbReference type="AlphaFoldDB" id="A0A3N7G8L2"/>
<organism evidence="1 2">
    <name type="scientific">Populus trichocarpa</name>
    <name type="common">Western balsam poplar</name>
    <name type="synonym">Populus balsamifera subsp. trichocarpa</name>
    <dbReference type="NCBI Taxonomy" id="3694"/>
    <lineage>
        <taxon>Eukaryota</taxon>
        <taxon>Viridiplantae</taxon>
        <taxon>Streptophyta</taxon>
        <taxon>Embryophyta</taxon>
        <taxon>Tracheophyta</taxon>
        <taxon>Spermatophyta</taxon>
        <taxon>Magnoliopsida</taxon>
        <taxon>eudicotyledons</taxon>
        <taxon>Gunneridae</taxon>
        <taxon>Pentapetalae</taxon>
        <taxon>rosids</taxon>
        <taxon>fabids</taxon>
        <taxon>Malpighiales</taxon>
        <taxon>Salicaceae</taxon>
        <taxon>Saliceae</taxon>
        <taxon>Populus</taxon>
    </lineage>
</organism>
<dbReference type="InParanoid" id="A0A3N7G8L2"/>
<evidence type="ECO:0000313" key="2">
    <source>
        <dbReference type="Proteomes" id="UP000006729"/>
    </source>
</evidence>
<keyword evidence="2" id="KW-1185">Reference proteome</keyword>
<reference evidence="1 2" key="1">
    <citation type="journal article" date="2006" name="Science">
        <title>The genome of black cottonwood, Populus trichocarpa (Torr. &amp; Gray).</title>
        <authorList>
            <person name="Tuskan G.A."/>
            <person name="Difazio S."/>
            <person name="Jansson S."/>
            <person name="Bohlmann J."/>
            <person name="Grigoriev I."/>
            <person name="Hellsten U."/>
            <person name="Putnam N."/>
            <person name="Ralph S."/>
            <person name="Rombauts S."/>
            <person name="Salamov A."/>
            <person name="Schein J."/>
            <person name="Sterck L."/>
            <person name="Aerts A."/>
            <person name="Bhalerao R.R."/>
            <person name="Bhalerao R.P."/>
            <person name="Blaudez D."/>
            <person name="Boerjan W."/>
            <person name="Brun A."/>
            <person name="Brunner A."/>
            <person name="Busov V."/>
            <person name="Campbell M."/>
            <person name="Carlson J."/>
            <person name="Chalot M."/>
            <person name="Chapman J."/>
            <person name="Chen G.L."/>
            <person name="Cooper D."/>
            <person name="Coutinho P.M."/>
            <person name="Couturier J."/>
            <person name="Covert S."/>
            <person name="Cronk Q."/>
            <person name="Cunningham R."/>
            <person name="Davis J."/>
            <person name="Degroeve S."/>
            <person name="Dejardin A."/>
            <person name="Depamphilis C."/>
            <person name="Detter J."/>
            <person name="Dirks B."/>
            <person name="Dubchak I."/>
            <person name="Duplessis S."/>
            <person name="Ehlting J."/>
            <person name="Ellis B."/>
            <person name="Gendler K."/>
            <person name="Goodstein D."/>
            <person name="Gribskov M."/>
            <person name="Grimwood J."/>
            <person name="Groover A."/>
            <person name="Gunter L."/>
            <person name="Hamberger B."/>
            <person name="Heinze B."/>
            <person name="Helariutta Y."/>
            <person name="Henrissat B."/>
            <person name="Holligan D."/>
            <person name="Holt R."/>
            <person name="Huang W."/>
            <person name="Islam-Faridi N."/>
            <person name="Jones S."/>
            <person name="Jones-Rhoades M."/>
            <person name="Jorgensen R."/>
            <person name="Joshi C."/>
            <person name="Kangasjarvi J."/>
            <person name="Karlsson J."/>
            <person name="Kelleher C."/>
            <person name="Kirkpatrick R."/>
            <person name="Kirst M."/>
            <person name="Kohler A."/>
            <person name="Kalluri U."/>
            <person name="Larimer F."/>
            <person name="Leebens-Mack J."/>
            <person name="Leple J.C."/>
            <person name="Locascio P."/>
            <person name="Lou Y."/>
            <person name="Lucas S."/>
            <person name="Martin F."/>
            <person name="Montanini B."/>
            <person name="Napoli C."/>
            <person name="Nelson D.R."/>
            <person name="Nelson C."/>
            <person name="Nieminen K."/>
            <person name="Nilsson O."/>
            <person name="Pereda V."/>
            <person name="Peter G."/>
            <person name="Philippe R."/>
            <person name="Pilate G."/>
            <person name="Poliakov A."/>
            <person name="Razumovskaya J."/>
            <person name="Richardson P."/>
            <person name="Rinaldi C."/>
            <person name="Ritland K."/>
            <person name="Rouze P."/>
            <person name="Ryaboy D."/>
            <person name="Schmutz J."/>
            <person name="Schrader J."/>
            <person name="Segerman B."/>
            <person name="Shin H."/>
            <person name="Siddiqui A."/>
            <person name="Sterky F."/>
            <person name="Terry A."/>
            <person name="Tsai C.J."/>
            <person name="Uberbacher E."/>
            <person name="Unneberg P."/>
            <person name="Vahala J."/>
            <person name="Wall K."/>
            <person name="Wessler S."/>
            <person name="Yang G."/>
            <person name="Yin T."/>
            <person name="Douglas C."/>
            <person name="Marra M."/>
            <person name="Sandberg G."/>
            <person name="Van de Peer Y."/>
            <person name="Rokhsar D."/>
        </authorList>
    </citation>
    <scope>NUCLEOTIDE SEQUENCE [LARGE SCALE GENOMIC DNA]</scope>
    <source>
        <strain evidence="2">cv. Nisqually</strain>
    </source>
</reference>
<dbReference type="EMBL" id="CM009307">
    <property type="protein sequence ID" value="RQP03183.1"/>
    <property type="molecule type" value="Genomic_DNA"/>
</dbReference>
<evidence type="ECO:0000313" key="1">
    <source>
        <dbReference type="EMBL" id="RQP03183.1"/>
    </source>
</evidence>
<dbReference type="Proteomes" id="UP000006729">
    <property type="component" value="Chromosome 18"/>
</dbReference>
<gene>
    <name evidence="1" type="ORF">POPTR_018G149850</name>
</gene>
<proteinExistence type="predicted"/>
<name>A0A3N7G8L2_POPTR</name>
<sequence length="33" mass="3841">MQVELESYPPVVLGVCARKNDKETMILRCSPFW</sequence>